<gene>
    <name evidence="2" type="ORF">KGD82_27805</name>
</gene>
<proteinExistence type="predicted"/>
<accession>A0A975LDI3</accession>
<evidence type="ECO:0000256" key="1">
    <source>
        <dbReference type="SAM" id="MobiDB-lite"/>
    </source>
</evidence>
<name>A0A975LDI3_9ACTN</name>
<reference evidence="2" key="1">
    <citation type="submission" date="2021-05" db="EMBL/GenBank/DDBJ databases">
        <authorList>
            <person name="Kaiqin L."/>
            <person name="Jian G."/>
        </authorList>
    </citation>
    <scope>NUCLEOTIDE SEQUENCE</scope>
    <source>
        <strain evidence="2">HDS5</strain>
        <plasmid evidence="2">unnamed2</plasmid>
    </source>
</reference>
<organism evidence="2 3">
    <name type="scientific">Nocardiopsis eucommiae</name>
    <dbReference type="NCBI Taxonomy" id="2831970"/>
    <lineage>
        <taxon>Bacteria</taxon>
        <taxon>Bacillati</taxon>
        <taxon>Actinomycetota</taxon>
        <taxon>Actinomycetes</taxon>
        <taxon>Streptosporangiales</taxon>
        <taxon>Nocardiopsidaceae</taxon>
        <taxon>Nocardiopsis</taxon>
    </lineage>
</organism>
<keyword evidence="2" id="KW-0614">Plasmid</keyword>
<dbReference type="EMBL" id="CP074403">
    <property type="protein sequence ID" value="QVJ03488.1"/>
    <property type="molecule type" value="Genomic_DNA"/>
</dbReference>
<protein>
    <recommendedName>
        <fullName evidence="4">Type VII secretion protein EccE</fullName>
    </recommendedName>
</protein>
<dbReference type="InterPro" id="IPR049978">
    <property type="entry name" value="SCO6880-like"/>
</dbReference>
<feature type="region of interest" description="Disordered" evidence="1">
    <location>
        <begin position="251"/>
        <end position="275"/>
    </location>
</feature>
<dbReference type="KEGG" id="nec:KGD82_27805"/>
<evidence type="ECO:0000313" key="2">
    <source>
        <dbReference type="EMBL" id="QVJ03488.1"/>
    </source>
</evidence>
<dbReference type="AlphaFoldDB" id="A0A975LDI3"/>
<evidence type="ECO:0000313" key="3">
    <source>
        <dbReference type="Proteomes" id="UP000682416"/>
    </source>
</evidence>
<feature type="region of interest" description="Disordered" evidence="1">
    <location>
        <begin position="314"/>
        <end position="386"/>
    </location>
</feature>
<feature type="compositionally biased region" description="Low complexity" evidence="1">
    <location>
        <begin position="340"/>
        <end position="350"/>
    </location>
</feature>
<geneLocation type="plasmid" evidence="2 3">
    <name>unnamed2</name>
</geneLocation>
<keyword evidence="3" id="KW-1185">Reference proteome</keyword>
<evidence type="ECO:0008006" key="4">
    <source>
        <dbReference type="Google" id="ProtNLM"/>
    </source>
</evidence>
<dbReference type="NCBIfam" id="NF042935">
    <property type="entry name" value="SCO6880_fam"/>
    <property type="match status" value="1"/>
</dbReference>
<dbReference type="Proteomes" id="UP000682416">
    <property type="component" value="Plasmid unnamed2"/>
</dbReference>
<sequence>MQISPQMLFWVAPPALLVASSVLVRINGEPAGMVIVQRARWIVGSMRGHNRYKAGVVTEHPHAFQLPGVLAPLRLMSANDGLGGSYGVVWNRRTGELTATLRVAPSSIWLADPEEVDTWVANWGHWLSRLGHMPQVKWVAVTVDTAPEPGSLLAERVGGAMDPEAPEQARQIMTELVRTAPSAAADVETRVSITFDPTRFPARPKKMVEAIGEVGHSLTQLESSLAGCGVSVLGRASAPQIAGSVRTAFDPSSARNVDQALEDQPESVSWDNAGPIGAEESVGFYEHDSGISVSWAWNEAPRQNVQSQVLAGLVSPPATPNASPSCTAPTARPRRHASSRPRSTPRTSARACAVSRDATRPPVMPSTRHVPAKRRRRKPLELGSPS</sequence>